<dbReference type="SUPFAM" id="SSF53850">
    <property type="entry name" value="Periplasmic binding protein-like II"/>
    <property type="match status" value="1"/>
</dbReference>
<gene>
    <name evidence="2" type="ORF">ACFQ07_27290</name>
</gene>
<dbReference type="Proteomes" id="UP001597083">
    <property type="component" value="Unassembled WGS sequence"/>
</dbReference>
<reference evidence="3" key="1">
    <citation type="journal article" date="2019" name="Int. J. Syst. Evol. Microbiol.">
        <title>The Global Catalogue of Microorganisms (GCM) 10K type strain sequencing project: providing services to taxonomists for standard genome sequencing and annotation.</title>
        <authorList>
            <consortium name="The Broad Institute Genomics Platform"/>
            <consortium name="The Broad Institute Genome Sequencing Center for Infectious Disease"/>
            <person name="Wu L."/>
            <person name="Ma J."/>
        </authorList>
    </citation>
    <scope>NUCLEOTIDE SEQUENCE [LARGE SCALE GENOMIC DNA]</scope>
    <source>
        <strain evidence="3">JCM 31696</strain>
    </source>
</reference>
<protein>
    <submittedName>
        <fullName evidence="2">TAXI family TRAP transporter solute-binding subunit</fullName>
    </submittedName>
</protein>
<accession>A0ABW3CN68</accession>
<organism evidence="2 3">
    <name type="scientific">Actinomadura adrarensis</name>
    <dbReference type="NCBI Taxonomy" id="1819600"/>
    <lineage>
        <taxon>Bacteria</taxon>
        <taxon>Bacillati</taxon>
        <taxon>Actinomycetota</taxon>
        <taxon>Actinomycetes</taxon>
        <taxon>Streptosporangiales</taxon>
        <taxon>Thermomonosporaceae</taxon>
        <taxon>Actinomadura</taxon>
    </lineage>
</organism>
<sequence>LLEAAGVDPKSGIRRQALSLPETVQGMKDGTIDAMFWSGGLPTSGITDLMTTLKDQAVFIPLDRELPALQAEYGQIYQSTTIRRDVYKASSDVTTILVPNVLIVSPEMPDALAHDLAKVIFDRRQDLIRVHPEARNIDRAQAARTDPIPLHPGAKRFYDGG</sequence>
<feature type="non-terminal residue" evidence="2">
    <location>
        <position position="1"/>
    </location>
</feature>
<keyword evidence="3" id="KW-1185">Reference proteome</keyword>
<evidence type="ECO:0000256" key="1">
    <source>
        <dbReference type="SAM" id="MobiDB-lite"/>
    </source>
</evidence>
<name>A0ABW3CN68_9ACTN</name>
<comment type="caution">
    <text evidence="2">The sequence shown here is derived from an EMBL/GenBank/DDBJ whole genome shotgun (WGS) entry which is preliminary data.</text>
</comment>
<feature type="region of interest" description="Disordered" evidence="1">
    <location>
        <begin position="141"/>
        <end position="161"/>
    </location>
</feature>
<dbReference type="Pfam" id="PF16868">
    <property type="entry name" value="NMT1_3"/>
    <property type="match status" value="1"/>
</dbReference>
<dbReference type="InterPro" id="IPR011852">
    <property type="entry name" value="TRAP_TAXI"/>
</dbReference>
<evidence type="ECO:0000313" key="3">
    <source>
        <dbReference type="Proteomes" id="UP001597083"/>
    </source>
</evidence>
<evidence type="ECO:0000313" key="2">
    <source>
        <dbReference type="EMBL" id="MFD0855974.1"/>
    </source>
</evidence>
<dbReference type="EMBL" id="JBHTIR010003888">
    <property type="protein sequence ID" value="MFD0855974.1"/>
    <property type="molecule type" value="Genomic_DNA"/>
</dbReference>
<dbReference type="Gene3D" id="3.40.190.10">
    <property type="entry name" value="Periplasmic binding protein-like II"/>
    <property type="match status" value="1"/>
</dbReference>
<dbReference type="PANTHER" id="PTHR42941:SF1">
    <property type="entry name" value="SLL1037 PROTEIN"/>
    <property type="match status" value="1"/>
</dbReference>
<proteinExistence type="predicted"/>
<dbReference type="NCBIfam" id="TIGR02122">
    <property type="entry name" value="TRAP_TAXI"/>
    <property type="match status" value="1"/>
</dbReference>
<dbReference type="PANTHER" id="PTHR42941">
    <property type="entry name" value="SLL1037 PROTEIN"/>
    <property type="match status" value="1"/>
</dbReference>